<organism evidence="1 2">
    <name type="scientific">Rhododendron molle</name>
    <name type="common">Chinese azalea</name>
    <name type="synonym">Azalea mollis</name>
    <dbReference type="NCBI Taxonomy" id="49168"/>
    <lineage>
        <taxon>Eukaryota</taxon>
        <taxon>Viridiplantae</taxon>
        <taxon>Streptophyta</taxon>
        <taxon>Embryophyta</taxon>
        <taxon>Tracheophyta</taxon>
        <taxon>Spermatophyta</taxon>
        <taxon>Magnoliopsida</taxon>
        <taxon>eudicotyledons</taxon>
        <taxon>Gunneridae</taxon>
        <taxon>Pentapetalae</taxon>
        <taxon>asterids</taxon>
        <taxon>Ericales</taxon>
        <taxon>Ericaceae</taxon>
        <taxon>Ericoideae</taxon>
        <taxon>Rhodoreae</taxon>
        <taxon>Rhododendron</taxon>
    </lineage>
</organism>
<comment type="caution">
    <text evidence="1">The sequence shown here is derived from an EMBL/GenBank/DDBJ whole genome shotgun (WGS) entry which is preliminary data.</text>
</comment>
<accession>A0ACC0MNX2</accession>
<evidence type="ECO:0000313" key="1">
    <source>
        <dbReference type="EMBL" id="KAI8542595.1"/>
    </source>
</evidence>
<protein>
    <submittedName>
        <fullName evidence="1">Uncharacterized protein</fullName>
    </submittedName>
</protein>
<reference evidence="1" key="1">
    <citation type="submission" date="2022-02" db="EMBL/GenBank/DDBJ databases">
        <title>Plant Genome Project.</title>
        <authorList>
            <person name="Zhang R.-G."/>
        </authorList>
    </citation>
    <scope>NUCLEOTIDE SEQUENCE</scope>
    <source>
        <strain evidence="1">AT1</strain>
    </source>
</reference>
<name>A0ACC0MNX2_RHOML</name>
<keyword evidence="2" id="KW-1185">Reference proteome</keyword>
<gene>
    <name evidence="1" type="ORF">RHMOL_Rhmol08G0149900</name>
</gene>
<evidence type="ECO:0000313" key="2">
    <source>
        <dbReference type="Proteomes" id="UP001062846"/>
    </source>
</evidence>
<dbReference type="Proteomes" id="UP001062846">
    <property type="component" value="Chromosome 8"/>
</dbReference>
<sequence length="69" mass="7653">MIPASSPSNPPAIPKVVDPGKEEFQSHLVERSPSPSLLPNPLLHTVFEREKGKEEKIGLKGPKRRRFGL</sequence>
<proteinExistence type="predicted"/>
<dbReference type="EMBL" id="CM046395">
    <property type="protein sequence ID" value="KAI8542595.1"/>
    <property type="molecule type" value="Genomic_DNA"/>
</dbReference>